<dbReference type="SUPFAM" id="SSF50249">
    <property type="entry name" value="Nucleic acid-binding proteins"/>
    <property type="match status" value="1"/>
</dbReference>
<gene>
    <name evidence="4" type="primary">rpo7</name>
    <name evidence="4" type="synonym">rpoE</name>
    <name evidence="6" type="ORF">Desfe_1441</name>
</gene>
<dbReference type="InterPro" id="IPR012340">
    <property type="entry name" value="NA-bd_OB-fold"/>
</dbReference>
<keyword evidence="4 6" id="KW-0808">Transferase</keyword>
<comment type="catalytic activity">
    <reaction evidence="4">
        <text>RNA(n) + a ribonucleoside 5'-triphosphate = RNA(n+1) + diphosphate</text>
        <dbReference type="Rhea" id="RHEA:21248"/>
        <dbReference type="Rhea" id="RHEA-COMP:14527"/>
        <dbReference type="Rhea" id="RHEA-COMP:17342"/>
        <dbReference type="ChEBI" id="CHEBI:33019"/>
        <dbReference type="ChEBI" id="CHEBI:61557"/>
        <dbReference type="ChEBI" id="CHEBI:140395"/>
        <dbReference type="EC" id="2.7.7.6"/>
    </reaction>
</comment>
<organism evidence="6 7">
    <name type="scientific">Desulfurococcus amylolyticus DSM 16532</name>
    <dbReference type="NCBI Taxonomy" id="768672"/>
    <lineage>
        <taxon>Archaea</taxon>
        <taxon>Thermoproteota</taxon>
        <taxon>Thermoprotei</taxon>
        <taxon>Desulfurococcales</taxon>
        <taxon>Desulfurococcaceae</taxon>
        <taxon>Desulfurococcus</taxon>
    </lineage>
</organism>
<keyword evidence="4 6" id="KW-0548">Nucleotidyltransferase</keyword>
<evidence type="ECO:0000259" key="5">
    <source>
        <dbReference type="PROSITE" id="PS50126"/>
    </source>
</evidence>
<dbReference type="InterPro" id="IPR005576">
    <property type="entry name" value="Rpb7-like_N"/>
</dbReference>
<dbReference type="AlphaFoldDB" id="I3XTN2"/>
<keyword evidence="3 4" id="KW-0804">Transcription</keyword>
<evidence type="ECO:0000256" key="4">
    <source>
        <dbReference type="HAMAP-Rule" id="MF_00865"/>
    </source>
</evidence>
<dbReference type="GeneID" id="13061859"/>
<dbReference type="PROSITE" id="PS50126">
    <property type="entry name" value="S1"/>
    <property type="match status" value="1"/>
</dbReference>
<comment type="subcellular location">
    <subcellularLocation>
        <location evidence="4">Cytoplasm</location>
    </subcellularLocation>
</comment>
<dbReference type="HAMAP" id="MF_00865">
    <property type="entry name" value="RNApol_arch_Rpo7"/>
    <property type="match status" value="1"/>
</dbReference>
<dbReference type="CDD" id="cd04331">
    <property type="entry name" value="RNAP_E_N"/>
    <property type="match status" value="1"/>
</dbReference>
<dbReference type="InterPro" id="IPR004519">
    <property type="entry name" value="RNAP_E/RPC8"/>
</dbReference>
<dbReference type="GO" id="GO:0003677">
    <property type="term" value="F:DNA binding"/>
    <property type="evidence" value="ECO:0007669"/>
    <property type="project" value="InterPro"/>
</dbReference>
<dbReference type="RefSeq" id="WP_014768193.1">
    <property type="nucleotide sequence ID" value="NC_018001.1"/>
</dbReference>
<keyword evidence="2 4" id="KW-0240">DNA-directed RNA polymerase</keyword>
<dbReference type="SMART" id="SM00316">
    <property type="entry name" value="S1"/>
    <property type="match status" value="1"/>
</dbReference>
<keyword evidence="4" id="KW-0963">Cytoplasm</keyword>
<comment type="similarity">
    <text evidence="1 4">Belongs to the eukaryotic RPB7/RPC8 RNA polymerase subunit family.</text>
</comment>
<dbReference type="EMBL" id="CP003321">
    <property type="protein sequence ID" value="AFL67306.1"/>
    <property type="molecule type" value="Genomic_DNA"/>
</dbReference>
<dbReference type="PANTHER" id="PTHR12709">
    <property type="entry name" value="DNA-DIRECTED RNA POLYMERASE II, III"/>
    <property type="match status" value="1"/>
</dbReference>
<reference evidence="6 7" key="1">
    <citation type="journal article" date="2012" name="J. Bacteriol.">
        <title>Complete Genome Sequence of Desulfurococcus fermentans, a Hyperthermophilic Cellulolytic Crenarchaeon Isolated from a Freshwater Hot Spring in Kamchatka, Russia.</title>
        <authorList>
            <person name="Susanti D."/>
            <person name="Johnson E.F."/>
            <person name="Rodriguez J.R."/>
            <person name="Anderson I."/>
            <person name="Perevalova A.A."/>
            <person name="Kyrpides N."/>
            <person name="Lucas S."/>
            <person name="Han J."/>
            <person name="Lapidus A."/>
            <person name="Cheng J.F."/>
            <person name="Goodwin L."/>
            <person name="Pitluck S."/>
            <person name="Mavrommatis K."/>
            <person name="Peters L."/>
            <person name="Land M.L."/>
            <person name="Hauser L."/>
            <person name="Gopalan V."/>
            <person name="Chan P.P."/>
            <person name="Lowe T.M."/>
            <person name="Atomi H."/>
            <person name="Bonch-Osmolovskaya E.A."/>
            <person name="Woyke T."/>
            <person name="Mukhopadhyay B."/>
        </authorList>
    </citation>
    <scope>NUCLEOTIDE SEQUENCE [LARGE SCALE GENOMIC DNA]</scope>
    <source>
        <strain evidence="6 7">DSM 16532</strain>
    </source>
</reference>
<dbReference type="NCBIfam" id="TIGR00448">
    <property type="entry name" value="rpoE"/>
    <property type="match status" value="1"/>
</dbReference>
<dbReference type="Gene3D" id="2.40.50.140">
    <property type="entry name" value="Nucleic acid-binding proteins"/>
    <property type="match status" value="1"/>
</dbReference>
<dbReference type="Proteomes" id="UP000006175">
    <property type="component" value="Chromosome"/>
</dbReference>
<dbReference type="GO" id="GO:0000428">
    <property type="term" value="C:DNA-directed RNA polymerase complex"/>
    <property type="evidence" value="ECO:0007669"/>
    <property type="project" value="UniProtKB-KW"/>
</dbReference>
<comment type="domain">
    <text evidence="4">Forms 2 domains with an elongated structure; Rpo4 packs into the hinge region between the 2 domains.</text>
</comment>
<dbReference type="PANTHER" id="PTHR12709:SF4">
    <property type="entry name" value="DNA-DIRECTED RNA POLYMERASE II SUBUNIT RPB7"/>
    <property type="match status" value="1"/>
</dbReference>
<dbReference type="OrthoDB" id="7927at2157"/>
<dbReference type="SUPFAM" id="SSF88798">
    <property type="entry name" value="N-terminal, heterodimerisation domain of RBP7 (RpoE)"/>
    <property type="match status" value="1"/>
</dbReference>
<dbReference type="Gene3D" id="3.30.1490.120">
    <property type="entry name" value="RNA polymerase Rpb7-like, N-terminal domain"/>
    <property type="match status" value="1"/>
</dbReference>
<dbReference type="GO" id="GO:0005737">
    <property type="term" value="C:cytoplasm"/>
    <property type="evidence" value="ECO:0007669"/>
    <property type="project" value="UniProtKB-SubCell"/>
</dbReference>
<feature type="domain" description="S1 motif" evidence="5">
    <location>
        <begin position="90"/>
        <end position="172"/>
    </location>
</feature>
<comment type="subunit">
    <text evidence="4">Part of the RNA polymerase complex. Forms a stalk with Rpo4 that extends from the main structure.</text>
</comment>
<comment type="function">
    <text evidence="4">DNA-dependent RNA polymerase (RNAP) catalyzes the transcription of DNA into RNA using the four ribonucleoside triphosphates as substrates.</text>
</comment>
<evidence type="ECO:0000313" key="6">
    <source>
        <dbReference type="EMBL" id="AFL67306.1"/>
    </source>
</evidence>
<dbReference type="InterPro" id="IPR046399">
    <property type="entry name" value="RNApol_Rpo7"/>
</dbReference>
<dbReference type="GO" id="GO:0003899">
    <property type="term" value="F:DNA-directed RNA polymerase activity"/>
    <property type="evidence" value="ECO:0007669"/>
    <property type="project" value="UniProtKB-UniRule"/>
</dbReference>
<dbReference type="eggNOG" id="arCOG00675">
    <property type="taxonomic scope" value="Archaea"/>
</dbReference>
<dbReference type="NCBIfam" id="NF006333">
    <property type="entry name" value="PRK08563.1"/>
    <property type="match status" value="1"/>
</dbReference>
<evidence type="ECO:0000256" key="3">
    <source>
        <dbReference type="ARBA" id="ARBA00023163"/>
    </source>
</evidence>
<evidence type="ECO:0000256" key="2">
    <source>
        <dbReference type="ARBA" id="ARBA00022478"/>
    </source>
</evidence>
<evidence type="ECO:0000313" key="7">
    <source>
        <dbReference type="Proteomes" id="UP000006175"/>
    </source>
</evidence>
<dbReference type="Pfam" id="PF03876">
    <property type="entry name" value="SHS2_Rpb7-N"/>
    <property type="match status" value="1"/>
</dbReference>
<dbReference type="HOGENOM" id="CLU_117966_0_0_2"/>
<dbReference type="EC" id="2.7.7.6" evidence="4"/>
<dbReference type="GO" id="GO:0006352">
    <property type="term" value="P:DNA-templated transcription initiation"/>
    <property type="evidence" value="ECO:0007669"/>
    <property type="project" value="InterPro"/>
</dbReference>
<dbReference type="InterPro" id="IPR003029">
    <property type="entry name" value="S1_domain"/>
</dbReference>
<protein>
    <recommendedName>
        <fullName evidence="4">DNA-directed RNA polymerase subunit Rpo7</fullName>
        <ecNumber evidence="4">2.7.7.6</ecNumber>
    </recommendedName>
    <alternativeName>
        <fullName evidence="4">DNA-directed RNA polymerase subunit E</fullName>
    </alternativeName>
</protein>
<dbReference type="InterPro" id="IPR036898">
    <property type="entry name" value="RNA_pol_Rpb7-like_N_sf"/>
</dbReference>
<proteinExistence type="inferred from homology"/>
<dbReference type="InterPro" id="IPR045113">
    <property type="entry name" value="Rpb7-like"/>
</dbReference>
<dbReference type="KEGG" id="dfd:Desfe_1441"/>
<name>I3XTN2_DESAM</name>
<evidence type="ECO:0000256" key="1">
    <source>
        <dbReference type="ARBA" id="ARBA00009307"/>
    </source>
</evidence>
<keyword evidence="7" id="KW-1185">Reference proteome</keyword>
<accession>I3XTN2</accession>
<dbReference type="Pfam" id="PF00575">
    <property type="entry name" value="S1"/>
    <property type="match status" value="1"/>
</dbReference>
<sequence>MYSLIRVKDVIRIPPAKFGRPVKDVALEELRSKYEGTIASIESKGGEHKLGIIVTIIDVKVDENGRILPGDGATYHDVEMSALVFSPFIKEVVEGEAVTVAKSGIYLNLGVLDGFIHINQVSEEKVSYDNARSVIILEESHRTIEKGDILRAKIYTIGILPGKGLRIHMTMRQPYLGKLEWVSKQVGQGE</sequence>